<dbReference type="InterPro" id="IPR019819">
    <property type="entry name" value="Carboxylesterase_B_CS"/>
</dbReference>
<protein>
    <recommendedName>
        <fullName evidence="4">Carboxylic ester hydrolase</fullName>
        <ecNumber evidence="4">3.1.1.-</ecNumber>
    </recommendedName>
</protein>
<evidence type="ECO:0000256" key="1">
    <source>
        <dbReference type="ARBA" id="ARBA00005964"/>
    </source>
</evidence>
<dbReference type="OMA" id="YNEANHY"/>
<feature type="active site" description="Acyl-ester intermediate" evidence="3">
    <location>
        <position position="235"/>
    </location>
</feature>
<feature type="active site" description="Charge relay system" evidence="3">
    <location>
        <position position="361"/>
    </location>
</feature>
<organism evidence="6 7">
    <name type="scientific">Lingula anatina</name>
    <name type="common">Brachiopod</name>
    <name type="synonym">Lingula unguis</name>
    <dbReference type="NCBI Taxonomy" id="7574"/>
    <lineage>
        <taxon>Eukaryota</taxon>
        <taxon>Metazoa</taxon>
        <taxon>Spiralia</taxon>
        <taxon>Lophotrochozoa</taxon>
        <taxon>Brachiopoda</taxon>
        <taxon>Linguliformea</taxon>
        <taxon>Lingulata</taxon>
        <taxon>Lingulida</taxon>
        <taxon>Linguloidea</taxon>
        <taxon>Lingulidae</taxon>
        <taxon>Lingula</taxon>
    </lineage>
</organism>
<dbReference type="ESTHER" id="linun-a0a1s3jsv7">
    <property type="family name" value="Cholinesterase-like"/>
</dbReference>
<feature type="active site" description="Charge relay system" evidence="3">
    <location>
        <position position="466"/>
    </location>
</feature>
<evidence type="ECO:0000313" key="6">
    <source>
        <dbReference type="Proteomes" id="UP000085678"/>
    </source>
</evidence>
<dbReference type="RefSeq" id="XP_013413119.1">
    <property type="nucleotide sequence ID" value="XM_013557665.1"/>
</dbReference>
<dbReference type="OrthoDB" id="3200163at2759"/>
<dbReference type="PROSITE" id="PS00122">
    <property type="entry name" value="CARBOXYLESTERASE_B_1"/>
    <property type="match status" value="1"/>
</dbReference>
<dbReference type="EC" id="3.1.1.-" evidence="4"/>
<dbReference type="KEGG" id="lak:106175595"/>
<evidence type="ECO:0000256" key="4">
    <source>
        <dbReference type="RuleBase" id="RU361235"/>
    </source>
</evidence>
<dbReference type="InterPro" id="IPR000997">
    <property type="entry name" value="Cholinesterase"/>
</dbReference>
<dbReference type="Proteomes" id="UP000085678">
    <property type="component" value="Unplaced"/>
</dbReference>
<dbReference type="Pfam" id="PF00135">
    <property type="entry name" value="COesterase"/>
    <property type="match status" value="1"/>
</dbReference>
<evidence type="ECO:0000256" key="2">
    <source>
        <dbReference type="ARBA" id="ARBA00022801"/>
    </source>
</evidence>
<reference evidence="7" key="1">
    <citation type="submission" date="2025-08" db="UniProtKB">
        <authorList>
            <consortium name="RefSeq"/>
        </authorList>
    </citation>
    <scope>IDENTIFICATION</scope>
    <source>
        <tissue evidence="7">Gonads</tissue>
    </source>
</reference>
<dbReference type="InterPro" id="IPR029058">
    <property type="entry name" value="AB_hydrolase_fold"/>
</dbReference>
<dbReference type="AlphaFoldDB" id="A0A1S3JSV7"/>
<evidence type="ECO:0000313" key="7">
    <source>
        <dbReference type="RefSeq" id="XP_013413119.1"/>
    </source>
</evidence>
<dbReference type="PANTHER" id="PTHR45570:SF1">
    <property type="entry name" value="CARBOXYLIC ESTER HYDROLASE"/>
    <property type="match status" value="1"/>
</dbReference>
<dbReference type="GeneID" id="106175595"/>
<dbReference type="InterPro" id="IPR019826">
    <property type="entry name" value="Carboxylesterase_B_AS"/>
</dbReference>
<dbReference type="InParanoid" id="A0A1S3JSV7"/>
<dbReference type="SUPFAM" id="SSF53474">
    <property type="entry name" value="alpha/beta-Hydrolases"/>
    <property type="match status" value="1"/>
</dbReference>
<proteinExistence type="inferred from homology"/>
<dbReference type="Gene3D" id="3.40.50.1820">
    <property type="entry name" value="alpha/beta hydrolase"/>
    <property type="match status" value="1"/>
</dbReference>
<sequence length="574" mass="64122">MQKTSRYLFLCALIVNIDHLVSVRNPRPTLRFTFTKNDEKPKGPVVVTTEGPLQGIYRGASKVFYGIPFAEPPVGNLRWRPPQFKSSWHASGKTLLADVVPPACPQTSCLWHSPPFICVNKTSEDCLTLNIFTPSGASYFSNLPVMFFIHGGQFTTMSGGSPLWNGETLASMENVVVVTINYRLGALGFLFADEGPDAPQGNYGVMDQRFALAWVQRNIRNFGGNPDEVTIFGQSAGAQSVALHMTSAKSSSLFRRAIVESSPFAIHFKSHSEAKRLGKYLIQALGCQHDVVNCLRNASADALVTAENVVSVKVASLQVLEFFEQWGPFIDGVEVKDQPLDAFMSGNFQRKPIMMGVTTQEAQSFVYAGFLHNVSETEYRAILLATFPVHIRSVLSTYPIVSSGDQRPAFVNISTDYAFICPTRAAAKAIARRSFLFPYIWMYVFNQTVAPRFWSNITYCYGHVCHGSELPFVFNPGNNKGFELSKEEQKLSHAMQKYWANFARTGNPNTLYPAGANPRQGFNDGVTRMKFYDKYWPPFHSQTNFSVLEFKAPMGSVMYDFKTKLCDFWDGIGY</sequence>
<keyword evidence="2 4" id="KW-0378">Hydrolase</keyword>
<dbReference type="PROSITE" id="PS00941">
    <property type="entry name" value="CARBOXYLESTERASE_B_2"/>
    <property type="match status" value="1"/>
</dbReference>
<dbReference type="PANTHER" id="PTHR45570">
    <property type="entry name" value="CARBOXYLIC ESTER HYDROLASE"/>
    <property type="match status" value="1"/>
</dbReference>
<evidence type="ECO:0000256" key="3">
    <source>
        <dbReference type="PIRSR" id="PIRSR600997-1"/>
    </source>
</evidence>
<dbReference type="GO" id="GO:0004104">
    <property type="term" value="F:cholinesterase activity"/>
    <property type="evidence" value="ECO:0007669"/>
    <property type="project" value="InterPro"/>
</dbReference>
<dbReference type="PRINTS" id="PR00878">
    <property type="entry name" value="CHOLNESTRASE"/>
</dbReference>
<name>A0A1S3JSV7_LINAN</name>
<comment type="similarity">
    <text evidence="1 4">Belongs to the type-B carboxylesterase/lipase family.</text>
</comment>
<evidence type="ECO:0000259" key="5">
    <source>
        <dbReference type="Pfam" id="PF00135"/>
    </source>
</evidence>
<keyword evidence="6" id="KW-1185">Reference proteome</keyword>
<feature type="domain" description="Carboxylesterase type B" evidence="5">
    <location>
        <begin position="44"/>
        <end position="569"/>
    </location>
</feature>
<accession>A0A1S3JSV7</accession>
<dbReference type="InterPro" id="IPR002018">
    <property type="entry name" value="CarbesteraseB"/>
</dbReference>
<gene>
    <name evidence="7" type="primary">LOC106175595</name>
</gene>